<evidence type="ECO:0000313" key="1">
    <source>
        <dbReference type="EMBL" id="JAD58568.1"/>
    </source>
</evidence>
<accession>A0A0A9B8S9</accession>
<organism evidence="1">
    <name type="scientific">Arundo donax</name>
    <name type="common">Giant reed</name>
    <name type="synonym">Donax arundinaceus</name>
    <dbReference type="NCBI Taxonomy" id="35708"/>
    <lineage>
        <taxon>Eukaryota</taxon>
        <taxon>Viridiplantae</taxon>
        <taxon>Streptophyta</taxon>
        <taxon>Embryophyta</taxon>
        <taxon>Tracheophyta</taxon>
        <taxon>Spermatophyta</taxon>
        <taxon>Magnoliopsida</taxon>
        <taxon>Liliopsida</taxon>
        <taxon>Poales</taxon>
        <taxon>Poaceae</taxon>
        <taxon>PACMAD clade</taxon>
        <taxon>Arundinoideae</taxon>
        <taxon>Arundineae</taxon>
        <taxon>Arundo</taxon>
    </lineage>
</organism>
<dbReference type="EMBL" id="GBRH01239327">
    <property type="protein sequence ID" value="JAD58568.1"/>
    <property type="molecule type" value="Transcribed_RNA"/>
</dbReference>
<dbReference type="AlphaFoldDB" id="A0A0A9B8S9"/>
<protein>
    <submittedName>
        <fullName evidence="1">Uncharacterized protein</fullName>
    </submittedName>
</protein>
<reference evidence="1" key="2">
    <citation type="journal article" date="2015" name="Data Brief">
        <title>Shoot transcriptome of the giant reed, Arundo donax.</title>
        <authorList>
            <person name="Barrero R.A."/>
            <person name="Guerrero F.D."/>
            <person name="Moolhuijzen P."/>
            <person name="Goolsby J.A."/>
            <person name="Tidwell J."/>
            <person name="Bellgard S.E."/>
            <person name="Bellgard M.I."/>
        </authorList>
    </citation>
    <scope>NUCLEOTIDE SEQUENCE</scope>
    <source>
        <tissue evidence="1">Shoot tissue taken approximately 20 cm above the soil surface</tissue>
    </source>
</reference>
<proteinExistence type="predicted"/>
<reference evidence="1" key="1">
    <citation type="submission" date="2014-09" db="EMBL/GenBank/DDBJ databases">
        <authorList>
            <person name="Magalhaes I.L.F."/>
            <person name="Oliveira U."/>
            <person name="Santos F.R."/>
            <person name="Vidigal T.H.D.A."/>
            <person name="Brescovit A.D."/>
            <person name="Santos A.J."/>
        </authorList>
    </citation>
    <scope>NUCLEOTIDE SEQUENCE</scope>
    <source>
        <tissue evidence="1">Shoot tissue taken approximately 20 cm above the soil surface</tissue>
    </source>
</reference>
<sequence length="38" mass="4174">MSKIPLCSCPEARRGMPISVPTCLYSCMRLVAAMVTTR</sequence>
<name>A0A0A9B8S9_ARUDO</name>